<protein>
    <submittedName>
        <fullName evidence="2">Uncharacterized protein</fullName>
    </submittedName>
</protein>
<name>X6N0E3_RETFI</name>
<reference evidence="2 3" key="1">
    <citation type="journal article" date="2013" name="Curr. Biol.">
        <title>The Genome of the Foraminiferan Reticulomyxa filosa.</title>
        <authorList>
            <person name="Glockner G."/>
            <person name="Hulsmann N."/>
            <person name="Schleicher M."/>
            <person name="Noegel A.A."/>
            <person name="Eichinger L."/>
            <person name="Gallinger C."/>
            <person name="Pawlowski J."/>
            <person name="Sierra R."/>
            <person name="Euteneuer U."/>
            <person name="Pillet L."/>
            <person name="Moustafa A."/>
            <person name="Platzer M."/>
            <person name="Groth M."/>
            <person name="Szafranski K."/>
            <person name="Schliwa M."/>
        </authorList>
    </citation>
    <scope>NUCLEOTIDE SEQUENCE [LARGE SCALE GENOMIC DNA]</scope>
</reference>
<evidence type="ECO:0000313" key="3">
    <source>
        <dbReference type="Proteomes" id="UP000023152"/>
    </source>
</evidence>
<accession>X6N0E3</accession>
<proteinExistence type="predicted"/>
<evidence type="ECO:0000313" key="2">
    <source>
        <dbReference type="EMBL" id="ETO19209.1"/>
    </source>
</evidence>
<dbReference type="Proteomes" id="UP000023152">
    <property type="component" value="Unassembled WGS sequence"/>
</dbReference>
<feature type="transmembrane region" description="Helical" evidence="1">
    <location>
        <begin position="196"/>
        <end position="220"/>
    </location>
</feature>
<comment type="caution">
    <text evidence="2">The sequence shown here is derived from an EMBL/GenBank/DDBJ whole genome shotgun (WGS) entry which is preliminary data.</text>
</comment>
<keyword evidence="1" id="KW-1133">Transmembrane helix</keyword>
<keyword evidence="1" id="KW-0472">Membrane</keyword>
<evidence type="ECO:0000256" key="1">
    <source>
        <dbReference type="SAM" id="Phobius"/>
    </source>
</evidence>
<dbReference type="EMBL" id="ASPP01013902">
    <property type="protein sequence ID" value="ETO19209.1"/>
    <property type="molecule type" value="Genomic_DNA"/>
</dbReference>
<keyword evidence="1" id="KW-0812">Transmembrane</keyword>
<gene>
    <name evidence="2" type="ORF">RFI_18021</name>
</gene>
<keyword evidence="3" id="KW-1185">Reference proteome</keyword>
<organism evidence="2 3">
    <name type="scientific">Reticulomyxa filosa</name>
    <dbReference type="NCBI Taxonomy" id="46433"/>
    <lineage>
        <taxon>Eukaryota</taxon>
        <taxon>Sar</taxon>
        <taxon>Rhizaria</taxon>
        <taxon>Retaria</taxon>
        <taxon>Foraminifera</taxon>
        <taxon>Monothalamids</taxon>
        <taxon>Reticulomyxidae</taxon>
        <taxon>Reticulomyxa</taxon>
    </lineage>
</organism>
<dbReference type="AlphaFoldDB" id="X6N0E3"/>
<feature type="transmembrane region" description="Helical" evidence="1">
    <location>
        <begin position="171"/>
        <end position="190"/>
    </location>
</feature>
<sequence length="235" mass="27128">MEHSYDIRVVCSVHCLSDTTKNKTAEDETTLTNMCQKVFIGMFWEIGNWTKKYLMAKKSEWGNWTDSDWFVNTSSLFEWEIRINTYSAAYGISDVLNNSGYETDLNLYCNYLLQHNLSNSCTSMNVAITKVDVVGVVENPGGSPNQEHVRGMLNIKHLLTIMLIALGAGKLYTYVYTYTFILFMYIYIYVHIYVRIRIFCLFVNKALFALRFVYAAIVIATRAGTTSRIKWSRHT</sequence>